<keyword evidence="3" id="KW-1185">Reference proteome</keyword>
<feature type="chain" id="PRO_5045688315" description="Lipoprotein" evidence="1">
    <location>
        <begin position="37"/>
        <end position="181"/>
    </location>
</feature>
<dbReference type="NCBIfam" id="NF047637">
    <property type="entry name" value="lipo_CC0125"/>
    <property type="match status" value="1"/>
</dbReference>
<comment type="caution">
    <text evidence="2">The sequence shown here is derived from an EMBL/GenBank/DDBJ whole genome shotgun (WGS) entry which is preliminary data.</text>
</comment>
<evidence type="ECO:0008006" key="4">
    <source>
        <dbReference type="Google" id="ProtNLM"/>
    </source>
</evidence>
<organism evidence="2 3">
    <name type="scientific">Paraglaciecola mesophila</name>
    <dbReference type="NCBI Taxonomy" id="197222"/>
    <lineage>
        <taxon>Bacteria</taxon>
        <taxon>Pseudomonadati</taxon>
        <taxon>Pseudomonadota</taxon>
        <taxon>Gammaproteobacteria</taxon>
        <taxon>Alteromonadales</taxon>
        <taxon>Alteromonadaceae</taxon>
        <taxon>Paraglaciecola</taxon>
    </lineage>
</organism>
<protein>
    <recommendedName>
        <fullName evidence="4">Lipoprotein</fullName>
    </recommendedName>
</protein>
<dbReference type="RefSeq" id="WP_342881573.1">
    <property type="nucleotide sequence ID" value="NZ_JBBMQS010000005.1"/>
</dbReference>
<keyword evidence="1" id="KW-0732">Signal</keyword>
<name>A0ABU9SUW6_9ALTE</name>
<sequence length="181" mass="19687">MNILPDYILLKPTLTLCMICLCLFGCSSVTPTQYQAAMQNGDEGYSHVQLSENQYRVVFKGNKNTDEEEATNFALLHAAELTSANGFNWFTIVDSDTDIETKDVTRVGPSTTKPMQGETTCGLLGCATPSSPNYAGGEVTTKQVKENIMSSLLITMGKGEPKTPLTVFDAQKLAQNLRPAH</sequence>
<evidence type="ECO:0000256" key="1">
    <source>
        <dbReference type="SAM" id="SignalP"/>
    </source>
</evidence>
<dbReference type="EMBL" id="JBBMQS010000005">
    <property type="protein sequence ID" value="MEM5497640.1"/>
    <property type="molecule type" value="Genomic_DNA"/>
</dbReference>
<evidence type="ECO:0000313" key="3">
    <source>
        <dbReference type="Proteomes" id="UP001461163"/>
    </source>
</evidence>
<gene>
    <name evidence="2" type="ORF">WNY77_09575</name>
</gene>
<feature type="signal peptide" evidence="1">
    <location>
        <begin position="1"/>
        <end position="36"/>
    </location>
</feature>
<reference evidence="2 3" key="1">
    <citation type="submission" date="2024-03" db="EMBL/GenBank/DDBJ databases">
        <title>Community enrichment and isolation of bacterial strains for fucoidan degradation.</title>
        <authorList>
            <person name="Sichert A."/>
        </authorList>
    </citation>
    <scope>NUCLEOTIDE SEQUENCE [LARGE SCALE GENOMIC DNA]</scope>
    <source>
        <strain evidence="2 3">AS12</strain>
    </source>
</reference>
<dbReference type="Proteomes" id="UP001461163">
    <property type="component" value="Unassembled WGS sequence"/>
</dbReference>
<proteinExistence type="predicted"/>
<accession>A0ABU9SUW6</accession>
<evidence type="ECO:0000313" key="2">
    <source>
        <dbReference type="EMBL" id="MEM5497640.1"/>
    </source>
</evidence>